<dbReference type="AlphaFoldDB" id="A0A1G8VME9"/>
<evidence type="ECO:0000313" key="3">
    <source>
        <dbReference type="EMBL" id="SDJ66575.1"/>
    </source>
</evidence>
<proteinExistence type="predicted"/>
<reference evidence="4" key="1">
    <citation type="submission" date="2016-10" db="EMBL/GenBank/DDBJ databases">
        <authorList>
            <person name="Varghese N."/>
            <person name="Submissions S."/>
        </authorList>
    </citation>
    <scope>NUCLEOTIDE SEQUENCE [LARGE SCALE GENOMIC DNA]</scope>
    <source>
        <strain evidence="4">DSM 45460</strain>
    </source>
</reference>
<dbReference type="Proteomes" id="UP000199213">
    <property type="component" value="Unassembled WGS sequence"/>
</dbReference>
<evidence type="ECO:0000313" key="4">
    <source>
        <dbReference type="Proteomes" id="UP000199213"/>
    </source>
</evidence>
<evidence type="ECO:0000256" key="2">
    <source>
        <dbReference type="SAM" id="SignalP"/>
    </source>
</evidence>
<sequence length="79" mass="8189">MRRLVVRAGAWSSMLAMTLLITGAPAQAATGVVRAQATPLDALSTPVGLGAVVIGVIGMIAGTLRRKKIPVQPENQRRG</sequence>
<keyword evidence="1" id="KW-0812">Transmembrane</keyword>
<organism evidence="3 4">
    <name type="scientific">Actinopolyspora mzabensis</name>
    <dbReference type="NCBI Taxonomy" id="995066"/>
    <lineage>
        <taxon>Bacteria</taxon>
        <taxon>Bacillati</taxon>
        <taxon>Actinomycetota</taxon>
        <taxon>Actinomycetes</taxon>
        <taxon>Actinopolysporales</taxon>
        <taxon>Actinopolysporaceae</taxon>
        <taxon>Actinopolyspora</taxon>
    </lineage>
</organism>
<name>A0A1G8VME9_ACTMZ</name>
<dbReference type="EMBL" id="FNFM01000001">
    <property type="protein sequence ID" value="SDJ66575.1"/>
    <property type="molecule type" value="Genomic_DNA"/>
</dbReference>
<accession>A0A1G8VME9</accession>
<evidence type="ECO:0008006" key="5">
    <source>
        <dbReference type="Google" id="ProtNLM"/>
    </source>
</evidence>
<protein>
    <recommendedName>
        <fullName evidence="5">PEP-CTERM protein-sorting domain-containing protein</fullName>
    </recommendedName>
</protein>
<dbReference type="RefSeq" id="WP_245693686.1">
    <property type="nucleotide sequence ID" value="NZ_FNFM01000001.1"/>
</dbReference>
<feature type="transmembrane region" description="Helical" evidence="1">
    <location>
        <begin position="44"/>
        <end position="64"/>
    </location>
</feature>
<keyword evidence="2" id="KW-0732">Signal</keyword>
<keyword evidence="4" id="KW-1185">Reference proteome</keyword>
<keyword evidence="1" id="KW-1133">Transmembrane helix</keyword>
<gene>
    <name evidence="3" type="ORF">SAMN04487820_101150</name>
</gene>
<feature type="chain" id="PRO_5011781612" description="PEP-CTERM protein-sorting domain-containing protein" evidence="2">
    <location>
        <begin position="29"/>
        <end position="79"/>
    </location>
</feature>
<feature type="signal peptide" evidence="2">
    <location>
        <begin position="1"/>
        <end position="28"/>
    </location>
</feature>
<keyword evidence="1" id="KW-0472">Membrane</keyword>
<evidence type="ECO:0000256" key="1">
    <source>
        <dbReference type="SAM" id="Phobius"/>
    </source>
</evidence>